<proteinExistence type="predicted"/>
<organism evidence="1 2">
    <name type="scientific">Desulfobotulus alkaliphilus</name>
    <dbReference type="NCBI Taxonomy" id="622671"/>
    <lineage>
        <taxon>Bacteria</taxon>
        <taxon>Pseudomonadati</taxon>
        <taxon>Thermodesulfobacteriota</taxon>
        <taxon>Desulfobacteria</taxon>
        <taxon>Desulfobacterales</taxon>
        <taxon>Desulfobacteraceae</taxon>
        <taxon>Desulfobotulus</taxon>
    </lineage>
</organism>
<dbReference type="InterPro" id="IPR043148">
    <property type="entry name" value="TagF_C"/>
</dbReference>
<sequence length="395" mass="46024">MLKKINNFRKEWQQWQAFRKLPESRRRLVIYSEGPQDWPHMGPVAEKFLEKYPEESISYLSSEKNDPGMDFVHEKFSAFHIGSGTVRTLFFQFLKCRLLLMTLPDLEVYHLKRSRVHPVHYVYCFHSINSTHTVYRPKAFAFYDTILCVGPHHIRELRREEELGLAEKRELLEHGSVKLDTVMGLYAKMKENRQHREKPLILLAPSWGRGSFAEEPLLIRAMIRHIIGENWECRLRLHPMTLRHHGQEIAALKKEFSGEIEKKSFFIEDNLNDNSSLRDAAVMVSDWSGAATEFAFGLERPVLFMDTPQKINNPDWENYGFSGLEDHIRKEIGQILHPEKVQQIGPVLRQLMEASETFAEKIRNIRKTSIFNTGKSAEAGADHLMDLLKKEKGIS</sequence>
<accession>A0A562RAH5</accession>
<gene>
    <name evidence="1" type="ORF">LZ24_02921</name>
</gene>
<dbReference type="Proteomes" id="UP000318307">
    <property type="component" value="Unassembled WGS sequence"/>
</dbReference>
<comment type="caution">
    <text evidence="1">The sequence shown here is derived from an EMBL/GenBank/DDBJ whole genome shotgun (WGS) entry which is preliminary data.</text>
</comment>
<reference evidence="1 2" key="1">
    <citation type="submission" date="2019-07" db="EMBL/GenBank/DDBJ databases">
        <title>Genome sequencing of 100 strains of the haloalkaliphilic chemolithoautotrophic sulfur-oxidizing bacterium Thioalkalivibrio.</title>
        <authorList>
            <person name="Muyzer G."/>
        </authorList>
    </citation>
    <scope>NUCLEOTIDE SEQUENCE [LARGE SCALE GENOMIC DNA]</scope>
    <source>
        <strain evidence="1 2">ASO4-4</strain>
    </source>
</reference>
<name>A0A562RAH5_9BACT</name>
<protein>
    <submittedName>
        <fullName evidence="1">YidC/Oxa1 family membrane protein insertase</fullName>
    </submittedName>
</protein>
<dbReference type="Gene3D" id="3.40.50.12580">
    <property type="match status" value="1"/>
</dbReference>
<evidence type="ECO:0000313" key="1">
    <source>
        <dbReference type="EMBL" id="TWI66071.1"/>
    </source>
</evidence>
<dbReference type="AlphaFoldDB" id="A0A562RAH5"/>
<dbReference type="EMBL" id="VLLC01000031">
    <property type="protein sequence ID" value="TWI66071.1"/>
    <property type="molecule type" value="Genomic_DNA"/>
</dbReference>
<keyword evidence="2" id="KW-1185">Reference proteome</keyword>
<dbReference type="RefSeq" id="WP_144686345.1">
    <property type="nucleotide sequence ID" value="NZ_VLLC01000031.1"/>
</dbReference>
<dbReference type="OrthoDB" id="9780552at2"/>
<evidence type="ECO:0000313" key="2">
    <source>
        <dbReference type="Proteomes" id="UP000318307"/>
    </source>
</evidence>